<organism evidence="2 3">
    <name type="scientific">Aquiflexum gelatinilyticum</name>
    <dbReference type="NCBI Taxonomy" id="2961943"/>
    <lineage>
        <taxon>Bacteria</taxon>
        <taxon>Pseudomonadati</taxon>
        <taxon>Bacteroidota</taxon>
        <taxon>Cytophagia</taxon>
        <taxon>Cytophagales</taxon>
        <taxon>Cyclobacteriaceae</taxon>
        <taxon>Aquiflexum</taxon>
    </lineage>
</organism>
<keyword evidence="1" id="KW-0732">Signal</keyword>
<feature type="signal peptide" evidence="1">
    <location>
        <begin position="1"/>
        <end position="22"/>
    </location>
</feature>
<gene>
    <name evidence="2" type="ORF">NU887_00930</name>
</gene>
<protein>
    <submittedName>
        <fullName evidence="2">Uncharacterized protein</fullName>
    </submittedName>
</protein>
<sequence>MKNLILSPVIFLLFFFSGFSQSVNPLPNNPQNKPYSFYELKPYSLGDSTFQFKSWNDSLNQKKILLPNGELQITEIPGLNLNDILPMNNMPVFVPKGNYPMQVYVPDSTVNYTLKIKKY</sequence>
<keyword evidence="3" id="KW-1185">Reference proteome</keyword>
<evidence type="ECO:0000313" key="2">
    <source>
        <dbReference type="EMBL" id="MCR9013572.1"/>
    </source>
</evidence>
<comment type="caution">
    <text evidence="2">The sequence shown here is derived from an EMBL/GenBank/DDBJ whole genome shotgun (WGS) entry which is preliminary data.</text>
</comment>
<proteinExistence type="predicted"/>
<dbReference type="Proteomes" id="UP001142175">
    <property type="component" value="Unassembled WGS sequence"/>
</dbReference>
<name>A0A9X2P4X0_9BACT</name>
<dbReference type="AlphaFoldDB" id="A0A9X2P4X0"/>
<evidence type="ECO:0000256" key="1">
    <source>
        <dbReference type="SAM" id="SignalP"/>
    </source>
</evidence>
<dbReference type="EMBL" id="JANSUY010000001">
    <property type="protein sequence ID" value="MCR9013572.1"/>
    <property type="molecule type" value="Genomic_DNA"/>
</dbReference>
<feature type="chain" id="PRO_5040746785" evidence="1">
    <location>
        <begin position="23"/>
        <end position="119"/>
    </location>
</feature>
<evidence type="ECO:0000313" key="3">
    <source>
        <dbReference type="Proteomes" id="UP001142175"/>
    </source>
</evidence>
<reference evidence="2" key="1">
    <citation type="submission" date="2022-08" db="EMBL/GenBank/DDBJ databases">
        <authorList>
            <person name="Zhang D."/>
        </authorList>
    </citation>
    <scope>NUCLEOTIDE SEQUENCE</scope>
    <source>
        <strain evidence="2">XJ19-11</strain>
    </source>
</reference>
<accession>A0A9X2P4X0</accession>
<dbReference type="RefSeq" id="WP_258421473.1">
    <property type="nucleotide sequence ID" value="NZ_JANAEZ010000014.1"/>
</dbReference>